<feature type="region of interest" description="Disordered" evidence="1">
    <location>
        <begin position="49"/>
        <end position="77"/>
    </location>
</feature>
<evidence type="ECO:0000256" key="1">
    <source>
        <dbReference type="SAM" id="MobiDB-lite"/>
    </source>
</evidence>
<organism evidence="2 3">
    <name type="scientific">Oesophagostomum dentatum</name>
    <name type="common">Nodular worm</name>
    <dbReference type="NCBI Taxonomy" id="61180"/>
    <lineage>
        <taxon>Eukaryota</taxon>
        <taxon>Metazoa</taxon>
        <taxon>Ecdysozoa</taxon>
        <taxon>Nematoda</taxon>
        <taxon>Chromadorea</taxon>
        <taxon>Rhabditida</taxon>
        <taxon>Rhabditina</taxon>
        <taxon>Rhabditomorpha</taxon>
        <taxon>Strongyloidea</taxon>
        <taxon>Strongylidae</taxon>
        <taxon>Oesophagostomum</taxon>
    </lineage>
</organism>
<evidence type="ECO:0000313" key="3">
    <source>
        <dbReference type="Proteomes" id="UP000053660"/>
    </source>
</evidence>
<dbReference type="AlphaFoldDB" id="A0A0B1SRM7"/>
<protein>
    <submittedName>
        <fullName evidence="2">Uncharacterized protein</fullName>
    </submittedName>
</protein>
<sequence>MSGSCEKAQKSEKHYICFLRLPSRQDLRTNPGKGRVIPLLGSILFSRNSRPNVKDRNMEGRKSYNLPDEDERNRQSGDLKCVDRTVAHIASSCRTQD</sequence>
<gene>
    <name evidence="2" type="ORF">OESDEN_12629</name>
</gene>
<reference evidence="2 3" key="1">
    <citation type="submission" date="2014-03" db="EMBL/GenBank/DDBJ databases">
        <title>Draft genome of the hookworm Oesophagostomum dentatum.</title>
        <authorList>
            <person name="Mitreva M."/>
        </authorList>
    </citation>
    <scope>NUCLEOTIDE SEQUENCE [LARGE SCALE GENOMIC DNA]</scope>
    <source>
        <strain evidence="2 3">OD-Hann</strain>
    </source>
</reference>
<evidence type="ECO:0000313" key="2">
    <source>
        <dbReference type="EMBL" id="KHJ87594.1"/>
    </source>
</evidence>
<dbReference type="EMBL" id="KN557430">
    <property type="protein sequence ID" value="KHJ87594.1"/>
    <property type="molecule type" value="Genomic_DNA"/>
</dbReference>
<dbReference type="Proteomes" id="UP000053660">
    <property type="component" value="Unassembled WGS sequence"/>
</dbReference>
<name>A0A0B1SRM7_OESDE</name>
<feature type="compositionally biased region" description="Basic and acidic residues" evidence="1">
    <location>
        <begin position="52"/>
        <end position="62"/>
    </location>
</feature>
<proteinExistence type="predicted"/>
<accession>A0A0B1SRM7</accession>
<keyword evidence="3" id="KW-1185">Reference proteome</keyword>